<evidence type="ECO:0000313" key="4">
    <source>
        <dbReference type="Proteomes" id="UP000008311"/>
    </source>
</evidence>
<reference evidence="4" key="1">
    <citation type="journal article" date="2010" name="Nat. Biotechnol.">
        <title>Draft genome sequence of the oilseed species Ricinus communis.</title>
        <authorList>
            <person name="Chan A.P."/>
            <person name="Crabtree J."/>
            <person name="Zhao Q."/>
            <person name="Lorenzi H."/>
            <person name="Orvis J."/>
            <person name="Puiu D."/>
            <person name="Melake-Berhan A."/>
            <person name="Jones K.M."/>
            <person name="Redman J."/>
            <person name="Chen G."/>
            <person name="Cahoon E.B."/>
            <person name="Gedil M."/>
            <person name="Stanke M."/>
            <person name="Haas B.J."/>
            <person name="Wortman J.R."/>
            <person name="Fraser-Liggett C.M."/>
            <person name="Ravel J."/>
            <person name="Rabinowicz P.D."/>
        </authorList>
    </citation>
    <scope>NUCLEOTIDE SEQUENCE [LARGE SCALE GENOMIC DNA]</scope>
    <source>
        <strain evidence="4">cv. Hale</strain>
    </source>
</reference>
<keyword evidence="2" id="KW-0732">Signal</keyword>
<dbReference type="Proteomes" id="UP000008311">
    <property type="component" value="Unassembled WGS sequence"/>
</dbReference>
<feature type="region of interest" description="Disordered" evidence="1">
    <location>
        <begin position="225"/>
        <end position="312"/>
    </location>
</feature>
<feature type="signal peptide" evidence="2">
    <location>
        <begin position="1"/>
        <end position="28"/>
    </location>
</feature>
<evidence type="ECO:0000313" key="3">
    <source>
        <dbReference type="EMBL" id="EEF23942.1"/>
    </source>
</evidence>
<protein>
    <submittedName>
        <fullName evidence="3">Uncharacterized protein</fullName>
    </submittedName>
</protein>
<proteinExistence type="predicted"/>
<organism evidence="3 4">
    <name type="scientific">Ricinus communis</name>
    <name type="common">Castor bean</name>
    <dbReference type="NCBI Taxonomy" id="3988"/>
    <lineage>
        <taxon>Eukaryota</taxon>
        <taxon>Viridiplantae</taxon>
        <taxon>Streptophyta</taxon>
        <taxon>Embryophyta</taxon>
        <taxon>Tracheophyta</taxon>
        <taxon>Spermatophyta</taxon>
        <taxon>Magnoliopsida</taxon>
        <taxon>eudicotyledons</taxon>
        <taxon>Gunneridae</taxon>
        <taxon>Pentapetalae</taxon>
        <taxon>rosids</taxon>
        <taxon>fabids</taxon>
        <taxon>Malpighiales</taxon>
        <taxon>Euphorbiaceae</taxon>
        <taxon>Acalyphoideae</taxon>
        <taxon>Acalypheae</taxon>
        <taxon>Ricinus</taxon>
    </lineage>
</organism>
<keyword evidence="4" id="KW-1185">Reference proteome</keyword>
<feature type="compositionally biased region" description="Basic and acidic residues" evidence="1">
    <location>
        <begin position="231"/>
        <end position="243"/>
    </location>
</feature>
<feature type="compositionally biased region" description="Basic and acidic residues" evidence="1">
    <location>
        <begin position="265"/>
        <end position="280"/>
    </location>
</feature>
<dbReference type="InParanoid" id="B9TJM2"/>
<name>B9TJM2_RICCO</name>
<feature type="chain" id="PRO_5002890284" evidence="2">
    <location>
        <begin position="29"/>
        <end position="312"/>
    </location>
</feature>
<evidence type="ECO:0000256" key="2">
    <source>
        <dbReference type="SAM" id="SignalP"/>
    </source>
</evidence>
<dbReference type="EMBL" id="EQ984105">
    <property type="protein sequence ID" value="EEF23942.1"/>
    <property type="molecule type" value="Genomic_DNA"/>
</dbReference>
<gene>
    <name evidence="3" type="ORF">RCOM_2035490</name>
</gene>
<dbReference type="AlphaFoldDB" id="B9TJM2"/>
<accession>B9TJM2</accession>
<sequence length="312" mass="34501">MLPTDPISIARILAWICSIICLLQERIGNPTRARRKDVIRVRNCLAKSNKRPIWILVPWRMRCRSGAGQSANLAPAQHVDAEGDDAQVEHERRQAVRGHHAPDAAAGDVHVAGLEGHAQAEREIDEVPVIGIGRFRKGHAAAVAGAFGLFRIEEVRIVQRIDHVAEGPAERQRADDQRQRPVLRAFLLHQLAGDRRQDHQAHQAGDDEQQEAVAVVALGGLAHPLGFLPEQRGDRDEESDRANVEPGHQPEAQAEQRNGKPAGGQRDREEQQEARRRDEVADAPMVSFRHGRRTQRGRIDPMAASASSAIQA</sequence>
<evidence type="ECO:0000256" key="1">
    <source>
        <dbReference type="SAM" id="MobiDB-lite"/>
    </source>
</evidence>